<comment type="caution">
    <text evidence="1">The sequence shown here is derived from an EMBL/GenBank/DDBJ whole genome shotgun (WGS) entry which is preliminary data.</text>
</comment>
<name>A0ABU4Y2G1_9HYPH</name>
<proteinExistence type="predicted"/>
<dbReference type="PANTHER" id="PTHR35802:SF1">
    <property type="entry name" value="PROTEASE SYNTHASE AND SPORULATION PROTEIN PAI 2"/>
    <property type="match status" value="1"/>
</dbReference>
<dbReference type="Gene3D" id="2.30.110.10">
    <property type="entry name" value="Electron Transport, Fmn-binding Protein, Chain A"/>
    <property type="match status" value="1"/>
</dbReference>
<gene>
    <name evidence="1" type="ORF">RFN28_22150</name>
</gene>
<organism evidence="1 2">
    <name type="scientific">Mesorhizobium album</name>
    <dbReference type="NCBI Taxonomy" id="3072314"/>
    <lineage>
        <taxon>Bacteria</taxon>
        <taxon>Pseudomonadati</taxon>
        <taxon>Pseudomonadota</taxon>
        <taxon>Alphaproteobacteria</taxon>
        <taxon>Hyphomicrobiales</taxon>
        <taxon>Phyllobacteriaceae</taxon>
        <taxon>Mesorhizobium</taxon>
    </lineage>
</organism>
<evidence type="ECO:0000313" key="1">
    <source>
        <dbReference type="EMBL" id="MDX8481141.1"/>
    </source>
</evidence>
<dbReference type="InterPro" id="IPR012349">
    <property type="entry name" value="Split_barrel_FMN-bd"/>
</dbReference>
<dbReference type="PIRSF" id="PIRSF010372">
    <property type="entry name" value="PaiB"/>
    <property type="match status" value="1"/>
</dbReference>
<dbReference type="EMBL" id="JAVIIW010000028">
    <property type="protein sequence ID" value="MDX8481141.1"/>
    <property type="molecule type" value="Genomic_DNA"/>
</dbReference>
<dbReference type="PANTHER" id="PTHR35802">
    <property type="entry name" value="PROTEASE SYNTHASE AND SPORULATION PROTEIN PAI 2"/>
    <property type="match status" value="1"/>
</dbReference>
<dbReference type="InterPro" id="IPR007396">
    <property type="entry name" value="TR_PAI2-type"/>
</dbReference>
<sequence>MYIPPAFRDDDKESLRATIRDARLATLVTATAEGLLATPLPLLLDENEGEHGTLYGHVAKANPHWRAPPLGDGLAIFMGPDAYVTPAWYQTKQETGKVVPTWNYVVIHAYGPVEFFEDADRLLEIVTRLTNLHEGGRASPWAVSDAPADFIQAQLRGIVGLRMPIARLEGKRKMSQNRNAADRAGVVSGLLASDRPSDREVAALIPS</sequence>
<protein>
    <submittedName>
        <fullName evidence="1">FMN-binding negative transcriptional regulator</fullName>
    </submittedName>
</protein>
<dbReference type="SUPFAM" id="SSF50475">
    <property type="entry name" value="FMN-binding split barrel"/>
    <property type="match status" value="1"/>
</dbReference>
<dbReference type="RefSeq" id="WP_320289352.1">
    <property type="nucleotide sequence ID" value="NZ_JAVIIW010000028.1"/>
</dbReference>
<accession>A0ABU4Y2G1</accession>
<keyword evidence="2" id="KW-1185">Reference proteome</keyword>
<evidence type="ECO:0000313" key="2">
    <source>
        <dbReference type="Proteomes" id="UP001287059"/>
    </source>
</evidence>
<dbReference type="Pfam" id="PF04299">
    <property type="entry name" value="FMN_bind_2"/>
    <property type="match status" value="1"/>
</dbReference>
<dbReference type="Proteomes" id="UP001287059">
    <property type="component" value="Unassembled WGS sequence"/>
</dbReference>
<reference evidence="1 2" key="1">
    <citation type="submission" date="2023-08" db="EMBL/GenBank/DDBJ databases">
        <title>Implementing the SeqCode for naming new Mesorhizobium species isolated from Vachellia karroo root nodules.</title>
        <authorList>
            <person name="Van Lill M."/>
        </authorList>
    </citation>
    <scope>NUCLEOTIDE SEQUENCE [LARGE SCALE GENOMIC DNA]</scope>
    <source>
        <strain evidence="1 2">VK24D</strain>
    </source>
</reference>